<comment type="caution">
    <text evidence="2">The sequence shown here is derived from an EMBL/GenBank/DDBJ whole genome shotgun (WGS) entry which is preliminary data.</text>
</comment>
<proteinExistence type="predicted"/>
<feature type="region of interest" description="Disordered" evidence="1">
    <location>
        <begin position="1"/>
        <end position="46"/>
    </location>
</feature>
<feature type="compositionally biased region" description="Polar residues" evidence="1">
    <location>
        <begin position="28"/>
        <end position="38"/>
    </location>
</feature>
<feature type="compositionally biased region" description="Polar residues" evidence="1">
    <location>
        <begin position="1"/>
        <end position="16"/>
    </location>
</feature>
<sequence>MASASKSNVRNATWTVVGNPKSGWDIYTRNNSSTGAKSESSDLRWL</sequence>
<dbReference type="Proteomes" id="UP000007832">
    <property type="component" value="Unassembled WGS sequence"/>
</dbReference>
<evidence type="ECO:0000256" key="1">
    <source>
        <dbReference type="SAM" id="MobiDB-lite"/>
    </source>
</evidence>
<protein>
    <submittedName>
        <fullName evidence="2">Uncharacterized protein</fullName>
    </submittedName>
</protein>
<dbReference type="PATRIC" id="fig|1051006.4.peg.568"/>
<dbReference type="EMBL" id="AFUN01000007">
    <property type="protein sequence ID" value="EGR97852.1"/>
    <property type="molecule type" value="Genomic_DNA"/>
</dbReference>
<name>F9NTS7_9ACTN</name>
<dbReference type="AlphaFoldDB" id="F9NTS7"/>
<reference evidence="2 3" key="1">
    <citation type="submission" date="2011-07" db="EMBL/GenBank/DDBJ databases">
        <title>Genome Sequence of Propionibacterium acnes SK182B-JCVI.</title>
        <authorList>
            <person name="Durkin A.S."/>
            <person name="Madupu R."/>
            <person name="Hostetler J."/>
            <person name="Radune D."/>
            <person name="Torralba M."/>
            <person name="Methe B."/>
            <person name="Sutton G."/>
            <person name="Strausberg R.L."/>
            <person name="Nelson K.E."/>
        </authorList>
    </citation>
    <scope>NUCLEOTIDE SEQUENCE [LARGE SCALE GENOMIC DNA]</scope>
    <source>
        <strain evidence="2 3">SK182B-JCVI</strain>
    </source>
</reference>
<organism evidence="2 3">
    <name type="scientific">[Propionibacterium] namnetense SK182B-JCVI</name>
    <dbReference type="NCBI Taxonomy" id="1051006"/>
    <lineage>
        <taxon>Bacteria</taxon>
        <taxon>Bacillati</taxon>
        <taxon>Actinomycetota</taxon>
        <taxon>Actinomycetes</taxon>
        <taxon>Propionibacteriales</taxon>
        <taxon>Propionibacteriaceae</taxon>
        <taxon>Cutibacterium</taxon>
    </lineage>
</organism>
<gene>
    <name evidence="2" type="ORF">HMPREF1162_0452</name>
</gene>
<accession>F9NTS7</accession>
<evidence type="ECO:0000313" key="2">
    <source>
        <dbReference type="EMBL" id="EGR97852.1"/>
    </source>
</evidence>
<evidence type="ECO:0000313" key="3">
    <source>
        <dbReference type="Proteomes" id="UP000007832"/>
    </source>
</evidence>